<dbReference type="EMBL" id="CAJVPU010025951">
    <property type="protein sequence ID" value="CAG8698081.1"/>
    <property type="molecule type" value="Genomic_DNA"/>
</dbReference>
<comment type="caution">
    <text evidence="1">The sequence shown here is derived from an EMBL/GenBank/DDBJ whole genome shotgun (WGS) entry which is preliminary data.</text>
</comment>
<sequence>TTKKFEEKVRGFVNKEAIEKIGSDLKTLSLSTLTTVVNAVVPPISQYEVVEVWLSHDMVGYVGLESLTFSQALPVSWLDVPYEENEWVEAKMVSVIKLAVQSIAQDYVWHRMTATDGQNQSNVDNSNIAS</sequence>
<accession>A0ACA9P9R6</accession>
<evidence type="ECO:0000313" key="2">
    <source>
        <dbReference type="Proteomes" id="UP000789702"/>
    </source>
</evidence>
<proteinExistence type="predicted"/>
<gene>
    <name evidence="1" type="ORF">DHETER_LOCUS11614</name>
</gene>
<name>A0ACA9P9R6_9GLOM</name>
<evidence type="ECO:0000313" key="1">
    <source>
        <dbReference type="EMBL" id="CAG8698081.1"/>
    </source>
</evidence>
<keyword evidence="2" id="KW-1185">Reference proteome</keyword>
<protein>
    <submittedName>
        <fullName evidence="1">13626_t:CDS:1</fullName>
    </submittedName>
</protein>
<dbReference type="Proteomes" id="UP000789702">
    <property type="component" value="Unassembled WGS sequence"/>
</dbReference>
<organism evidence="1 2">
    <name type="scientific">Dentiscutata heterogama</name>
    <dbReference type="NCBI Taxonomy" id="1316150"/>
    <lineage>
        <taxon>Eukaryota</taxon>
        <taxon>Fungi</taxon>
        <taxon>Fungi incertae sedis</taxon>
        <taxon>Mucoromycota</taxon>
        <taxon>Glomeromycotina</taxon>
        <taxon>Glomeromycetes</taxon>
        <taxon>Diversisporales</taxon>
        <taxon>Gigasporaceae</taxon>
        <taxon>Dentiscutata</taxon>
    </lineage>
</organism>
<reference evidence="1" key="1">
    <citation type="submission" date="2021-06" db="EMBL/GenBank/DDBJ databases">
        <authorList>
            <person name="Kallberg Y."/>
            <person name="Tangrot J."/>
            <person name="Rosling A."/>
        </authorList>
    </citation>
    <scope>NUCLEOTIDE SEQUENCE</scope>
    <source>
        <strain evidence="1">IL203A</strain>
    </source>
</reference>
<feature type="non-terminal residue" evidence="1">
    <location>
        <position position="1"/>
    </location>
</feature>